<dbReference type="GO" id="GO:0006631">
    <property type="term" value="P:fatty acid metabolic process"/>
    <property type="evidence" value="ECO:0007669"/>
    <property type="project" value="InterPro"/>
</dbReference>
<dbReference type="GO" id="GO:0071949">
    <property type="term" value="F:FAD binding"/>
    <property type="evidence" value="ECO:0007669"/>
    <property type="project" value="InterPro"/>
</dbReference>
<organism evidence="1">
    <name type="scientific">marine sediment metagenome</name>
    <dbReference type="NCBI Taxonomy" id="412755"/>
    <lineage>
        <taxon>unclassified sequences</taxon>
        <taxon>metagenomes</taxon>
        <taxon>ecological metagenomes</taxon>
    </lineage>
</organism>
<gene>
    <name evidence="1" type="ORF">S06H3_30184</name>
</gene>
<sequence length="137" mass="15242">MTNFQDIYQHSYPVSPDGNPFVQNDLGRYTQNHPVPPDDVAERKAYLVGSGIASLLAAAYLIRDAQMPGENITILEEMSEPGGAFDGAGDTEKGFIARGGREMGQHFECFWDIMKDIPALEMPEPYSVLDEFRIVNE</sequence>
<comment type="caution">
    <text evidence="1">The sequence shown here is derived from an EMBL/GenBank/DDBJ whole genome shotgun (WGS) entry which is preliminary data.</text>
</comment>
<proteinExistence type="predicted"/>
<dbReference type="EMBL" id="BARV01017755">
    <property type="protein sequence ID" value="GAI26955.1"/>
    <property type="molecule type" value="Genomic_DNA"/>
</dbReference>
<evidence type="ECO:0000313" key="1">
    <source>
        <dbReference type="EMBL" id="GAI26955.1"/>
    </source>
</evidence>
<accession>X1NJL7</accession>
<dbReference type="InterPro" id="IPR036188">
    <property type="entry name" value="FAD/NAD-bd_sf"/>
</dbReference>
<dbReference type="Gene3D" id="3.50.50.60">
    <property type="entry name" value="FAD/NAD(P)-binding domain"/>
    <property type="match status" value="1"/>
</dbReference>
<dbReference type="SUPFAM" id="SSF51905">
    <property type="entry name" value="FAD/NAD(P)-binding domain"/>
    <property type="match status" value="1"/>
</dbReference>
<protein>
    <recommendedName>
        <fullName evidence="2">Oleate hydratase</fullName>
    </recommendedName>
</protein>
<feature type="non-terminal residue" evidence="1">
    <location>
        <position position="137"/>
    </location>
</feature>
<dbReference type="PANTHER" id="PTHR37417:SF3">
    <property type="entry name" value="MYOSIN-CROSSREACTIVE PROTEIN"/>
    <property type="match status" value="1"/>
</dbReference>
<evidence type="ECO:0008006" key="2">
    <source>
        <dbReference type="Google" id="ProtNLM"/>
    </source>
</evidence>
<dbReference type="GO" id="GO:0050151">
    <property type="term" value="F:oleate hydratase activity"/>
    <property type="evidence" value="ECO:0007669"/>
    <property type="project" value="InterPro"/>
</dbReference>
<dbReference type="InterPro" id="IPR010354">
    <property type="entry name" value="Oleate_hydratase"/>
</dbReference>
<name>X1NJL7_9ZZZZ</name>
<dbReference type="AlphaFoldDB" id="X1NJL7"/>
<dbReference type="PANTHER" id="PTHR37417">
    <property type="entry name" value="67 KDA MYOSIN-CROSS-REACTIVE ANTIGEN FAMILY PROTEIN (AFU_ORTHOLOGUE AFUA_5G09970)"/>
    <property type="match status" value="1"/>
</dbReference>
<dbReference type="Pfam" id="PF06100">
    <property type="entry name" value="MCRA"/>
    <property type="match status" value="1"/>
</dbReference>
<reference evidence="1" key="1">
    <citation type="journal article" date="2014" name="Front. Microbiol.">
        <title>High frequency of phylogenetically diverse reductive dehalogenase-homologous genes in deep subseafloor sedimentary metagenomes.</title>
        <authorList>
            <person name="Kawai M."/>
            <person name="Futagami T."/>
            <person name="Toyoda A."/>
            <person name="Takaki Y."/>
            <person name="Nishi S."/>
            <person name="Hori S."/>
            <person name="Arai W."/>
            <person name="Tsubouchi T."/>
            <person name="Morono Y."/>
            <person name="Uchiyama I."/>
            <person name="Ito T."/>
            <person name="Fujiyama A."/>
            <person name="Inagaki F."/>
            <person name="Takami H."/>
        </authorList>
    </citation>
    <scope>NUCLEOTIDE SEQUENCE</scope>
    <source>
        <strain evidence="1">Expedition CK06-06</strain>
    </source>
</reference>